<dbReference type="Pfam" id="PF13306">
    <property type="entry name" value="LRR_5"/>
    <property type="match status" value="1"/>
</dbReference>
<dbReference type="OMA" id="FEICTEL"/>
<comment type="caution">
    <text evidence="1">The sequence shown here is derived from an EMBL/GenBank/DDBJ whole genome shotgun (WGS) entry which is preliminary data.</text>
</comment>
<keyword evidence="2" id="KW-1185">Reference proteome</keyword>
<dbReference type="Gene3D" id="3.80.10.10">
    <property type="entry name" value="Ribonuclease Inhibitor"/>
    <property type="match status" value="2"/>
</dbReference>
<organism evidence="1 2">
    <name type="scientific">Thalassiosira oceanica</name>
    <name type="common">Marine diatom</name>
    <dbReference type="NCBI Taxonomy" id="159749"/>
    <lineage>
        <taxon>Eukaryota</taxon>
        <taxon>Sar</taxon>
        <taxon>Stramenopiles</taxon>
        <taxon>Ochrophyta</taxon>
        <taxon>Bacillariophyta</taxon>
        <taxon>Coscinodiscophyceae</taxon>
        <taxon>Thalassiosirophycidae</taxon>
        <taxon>Thalassiosirales</taxon>
        <taxon>Thalassiosiraceae</taxon>
        <taxon>Thalassiosira</taxon>
    </lineage>
</organism>
<dbReference type="PANTHER" id="PTHR45661">
    <property type="entry name" value="SURFACE ANTIGEN"/>
    <property type="match status" value="1"/>
</dbReference>
<dbReference type="Proteomes" id="UP000266841">
    <property type="component" value="Unassembled WGS sequence"/>
</dbReference>
<dbReference type="SUPFAM" id="SSF52058">
    <property type="entry name" value="L domain-like"/>
    <property type="match status" value="1"/>
</dbReference>
<evidence type="ECO:0000313" key="1">
    <source>
        <dbReference type="EMBL" id="EJK58115.1"/>
    </source>
</evidence>
<evidence type="ECO:0000313" key="2">
    <source>
        <dbReference type="Proteomes" id="UP000266841"/>
    </source>
</evidence>
<gene>
    <name evidence="1" type="ORF">THAOC_21783</name>
</gene>
<dbReference type="AlphaFoldDB" id="K0RYM0"/>
<dbReference type="EMBL" id="AGNL01026150">
    <property type="protein sequence ID" value="EJK58115.1"/>
    <property type="molecule type" value="Genomic_DNA"/>
</dbReference>
<dbReference type="InterPro" id="IPR053139">
    <property type="entry name" value="Surface_bspA-like"/>
</dbReference>
<dbReference type="PANTHER" id="PTHR45661:SF3">
    <property type="entry name" value="IG-LIKE DOMAIN-CONTAINING PROTEIN"/>
    <property type="match status" value="1"/>
</dbReference>
<accession>K0RYM0</accession>
<name>K0RYM0_THAOC</name>
<evidence type="ECO:0008006" key="3">
    <source>
        <dbReference type="Google" id="ProtNLM"/>
    </source>
</evidence>
<proteinExistence type="predicted"/>
<sequence>MSAPAHKKAKISGGRLAETAATRPDVILLYEGEEVAEELRCEVTRVRIGPPVKRILNRAFRFSKLVVLQLNEGLLTIGEEAFQDCTALSSVNIPSTVTELGNGAFFRCSNLVDVKLNEGLQTIGENAFADCTALRSLYLPSTVKELGPHAFYGCTNLTKVLLNEGPQTIKEMTFERCTSLRSVSLPSTTIALDEQAFSECTNLASVKLNDGLQSIGNRAFEICTELRSVTIPSSVIRLGYRAFSDCRNIAEALLNEGLQSIGKRAFQNCSALQSVTIPSTVTEMGQSAFQDCSNLSEVIFLDGKWLLEQEFFARDLFSRERGLLNQGALDEILFNENRLFAFRGCPLATVKVSISWALSERMARLPPECRVSVENRVRNLVRLERMQDGNVLACFPLVTRRSDTEDGDIIKIQDTNLETARGVYQVLQLIAFHELKESSILIELALWKSRIGGDEARADCRVAIPGPAKSLIMEYCGFAGFLEPAIEGA</sequence>
<dbReference type="InterPro" id="IPR032675">
    <property type="entry name" value="LRR_dom_sf"/>
</dbReference>
<dbReference type="OrthoDB" id="10264456at2759"/>
<dbReference type="InterPro" id="IPR026906">
    <property type="entry name" value="LRR_5"/>
</dbReference>
<reference evidence="1 2" key="1">
    <citation type="journal article" date="2012" name="Genome Biol.">
        <title>Genome and low-iron response of an oceanic diatom adapted to chronic iron limitation.</title>
        <authorList>
            <person name="Lommer M."/>
            <person name="Specht M."/>
            <person name="Roy A.S."/>
            <person name="Kraemer L."/>
            <person name="Andreson R."/>
            <person name="Gutowska M.A."/>
            <person name="Wolf J."/>
            <person name="Bergner S.V."/>
            <person name="Schilhabel M.B."/>
            <person name="Klostermeier U.C."/>
            <person name="Beiko R.G."/>
            <person name="Rosenstiel P."/>
            <person name="Hippler M."/>
            <person name="Laroche J."/>
        </authorList>
    </citation>
    <scope>NUCLEOTIDE SEQUENCE [LARGE SCALE GENOMIC DNA]</scope>
    <source>
        <strain evidence="1 2">CCMP1005</strain>
    </source>
</reference>
<protein>
    <recommendedName>
        <fullName evidence="3">Leucine-rich repeat domain-containing protein</fullName>
    </recommendedName>
</protein>